<proteinExistence type="predicted"/>
<sequence length="1142" mass="119758">MTGGARSQLQTMSLSATRLVDVDEAVRILHAACQRRASADALAPLVQSAQHLASNCTPALFSSVLEACDATTAVEAAPKKLTMLNAAWKLLLTIATQEGVGPAYYSAAVVHMVEQLRWGVLTHDWSDTKRVRLAAFFASHVVSTVRAHPQLLLLRTPDATAVIGQLVRLYFAVCVTVATSKRDTEAVSLLYDNIVVRLHAVFDCLGNAAAASTASVYSSEPEAEATCSAEEANRDGAASSSARGEAASGPSAALPPQQRCESPSSVVEELLTHCVSTAVAREVEEAADGGMTVRMALATAALSLYLHVVRGALEATSPSAAGTGAGSATQEGDPRQRDAEEDEAAAAEATPAQASSWPRLTPLATQELVMKSLMWWTHCTAEEGKAHTSATRASLLQVEVLTWAAALPPDVFCSEASDASSAVPPMSLRALWTDTLATVWQQWLFSVCDASQQSNEPSCAGAAGSLRASESHGAEAMAPAAELDTSGPRDGKTEPPVVVAKSTRFASLLLSSVAGTLHSSSAALMVLEAWAELFRRAEEAVTDVASAVPSPGILSTADDAVTIVHLLLRVLADLRCGASSLVEGFLRLQRHHFQDGRCKAGSEQPADFGSAHAMVAIPLQWICAAVALLAYGEEVLGLHSPCAVATAGVECVGEVDGAAAARVITHLTAVMRAHITPQLCASKASEMATITEAPAVTDATAQMRELLMSVRQHASAGGTGQTSASVKLARRAQPALLLLGVPRAWRALAVAVARHRPNAPADADGADAAERCAMELKTVLLSLAPLLASLTHILQSLECEPGLSEASEGSEMPSGLPYASVARWVAARLLDEVAVVPLTDSPEDAVLVACVRRWTDIAFASGTCSASDGSAAVHTDDPVALADAAAALLHVLECTTLPLEKLHLSEHATLSLMELLQGGDGSISGEVNKVGGDDDADGRCPSWPALWHREAVQWCEMEKWLLARRRAMEESEEAEELASAPTLAEELYAAPLHMDATAPPSSNEDLRRGLLYCEAVLRHLQARNLVFLDDTENQSKRRKTENGDDPQAAVAAVVQSVERIQELSRAVLLRAGNASRTATSGSTAAIDRAPLPPPPPAGSLKASAPPGSEEETCRDVPAITLTDTESVGCRRVPLSAQVIDVG</sequence>
<dbReference type="VEuPathDB" id="TriTrypDB:LdCL_270029200"/>
<accession>A0A3Q8IGI1</accession>
<dbReference type="EMBL" id="CP029526">
    <property type="protein sequence ID" value="AYU80120.1"/>
    <property type="molecule type" value="Genomic_DNA"/>
</dbReference>
<reference evidence="2 3" key="1">
    <citation type="journal article" date="2018" name="Sci. Rep.">
        <title>A complete Leishmania donovani reference genome identifies novel genetic variations associated with virulence.</title>
        <authorList>
            <person name="Lypaczewski P."/>
            <person name="Hoshizaki J."/>
            <person name="Zhang W.-W."/>
            <person name="McCall L.-I."/>
            <person name="Torcivia-Rodriguez J."/>
            <person name="Simonyan V."/>
            <person name="Kaur A."/>
            <person name="Dewar K."/>
            <person name="Matlashewski G."/>
        </authorList>
    </citation>
    <scope>NUCLEOTIDE SEQUENCE [LARGE SCALE GENOMIC DNA]</scope>
    <source>
        <strain evidence="2 3">LdCL</strain>
    </source>
</reference>
<feature type="region of interest" description="Disordered" evidence="1">
    <location>
        <begin position="459"/>
        <end position="495"/>
    </location>
</feature>
<protein>
    <submittedName>
        <fullName evidence="2">Uncharacterized protein</fullName>
    </submittedName>
</protein>
<gene>
    <name evidence="2" type="ORF">LdCL_270029200</name>
</gene>
<name>A0A3Q8IGI1_LEIDO</name>
<feature type="compositionally biased region" description="Low complexity" evidence="1">
    <location>
        <begin position="1073"/>
        <end position="1085"/>
    </location>
</feature>
<evidence type="ECO:0000313" key="3">
    <source>
        <dbReference type="Proteomes" id="UP000274082"/>
    </source>
</evidence>
<feature type="region of interest" description="Disordered" evidence="1">
    <location>
        <begin position="317"/>
        <end position="358"/>
    </location>
</feature>
<dbReference type="AlphaFoldDB" id="A0A3Q8IGI1"/>
<organism evidence="2 3">
    <name type="scientific">Leishmania donovani</name>
    <dbReference type="NCBI Taxonomy" id="5661"/>
    <lineage>
        <taxon>Eukaryota</taxon>
        <taxon>Discoba</taxon>
        <taxon>Euglenozoa</taxon>
        <taxon>Kinetoplastea</taxon>
        <taxon>Metakinetoplastina</taxon>
        <taxon>Trypanosomatida</taxon>
        <taxon>Trypanosomatidae</taxon>
        <taxon>Leishmaniinae</taxon>
        <taxon>Leishmania</taxon>
    </lineage>
</organism>
<dbReference type="Proteomes" id="UP000274082">
    <property type="component" value="Chromosome 27"/>
</dbReference>
<feature type="compositionally biased region" description="Low complexity" evidence="1">
    <location>
        <begin position="1098"/>
        <end position="1107"/>
    </location>
</feature>
<dbReference type="VEuPathDB" id="TriTrypDB:LDHU3_27.3310"/>
<feature type="region of interest" description="Disordered" evidence="1">
    <location>
        <begin position="1073"/>
        <end position="1115"/>
    </location>
</feature>
<dbReference type="OrthoDB" id="273639at2759"/>
<keyword evidence="3" id="KW-1185">Reference proteome</keyword>
<evidence type="ECO:0000256" key="1">
    <source>
        <dbReference type="SAM" id="MobiDB-lite"/>
    </source>
</evidence>
<feature type="compositionally biased region" description="Low complexity" evidence="1">
    <location>
        <begin position="236"/>
        <end position="252"/>
    </location>
</feature>
<feature type="region of interest" description="Disordered" evidence="1">
    <location>
        <begin position="230"/>
        <end position="262"/>
    </location>
</feature>
<evidence type="ECO:0000313" key="2">
    <source>
        <dbReference type="EMBL" id="AYU80120.1"/>
    </source>
</evidence>
<dbReference type="VEuPathDB" id="TriTrypDB:LdBPK_272180.1"/>
<feature type="compositionally biased region" description="Low complexity" evidence="1">
    <location>
        <begin position="317"/>
        <end position="329"/>
    </location>
</feature>